<feature type="region of interest" description="Disordered" evidence="6">
    <location>
        <begin position="261"/>
        <end position="286"/>
    </location>
</feature>
<dbReference type="GO" id="GO:0005680">
    <property type="term" value="C:anaphase-promoting complex"/>
    <property type="evidence" value="ECO:0007669"/>
    <property type="project" value="InterPro"/>
</dbReference>
<keyword evidence="5" id="KW-0131">Cell cycle</keyword>
<protein>
    <recommendedName>
        <fullName evidence="7">DOC domain-containing protein</fullName>
    </recommendedName>
</protein>
<feature type="compositionally biased region" description="Pro residues" evidence="6">
    <location>
        <begin position="110"/>
        <end position="120"/>
    </location>
</feature>
<feature type="domain" description="DOC" evidence="7">
    <location>
        <begin position="136"/>
        <end position="286"/>
    </location>
</feature>
<dbReference type="PROSITE" id="PS51284">
    <property type="entry name" value="DOC"/>
    <property type="match status" value="1"/>
</dbReference>
<evidence type="ECO:0000256" key="2">
    <source>
        <dbReference type="ARBA" id="ARBA00022618"/>
    </source>
</evidence>
<dbReference type="EMBL" id="KV918851">
    <property type="protein sequence ID" value="OSX76905.1"/>
    <property type="molecule type" value="Genomic_DNA"/>
</dbReference>
<keyword evidence="2" id="KW-0132">Cell division</keyword>
<sequence>MGRPRPPPLTRPPRGIPLPLPPSSTRRCRRPPSTRGGWRSPPPPRRGAHPPHPAVATARPPTSYTRPAGGGRADTPPPPPPPPTSTPGAPHSYAPPPPPHLGRVGDPPESVSPPSHPPTPDAGTALEAAVARASRGAPVTPNAAAVPAFYDAAGRRLVDATREWSWLVSSAKPGAGVGCLVDARADTYWQSDGPQPHTITGVAPAAARLVQLRLLCDYGADENYTPALLSVAAGSHWGDLQPVRSVVSLVEPVGWVVIDLAPPEGWGESDDEEVEGGGGGRGWGGT</sequence>
<dbReference type="SMART" id="SM01337">
    <property type="entry name" value="APC10"/>
    <property type="match status" value="1"/>
</dbReference>
<feature type="compositionally biased region" description="Pro residues" evidence="6">
    <location>
        <begin position="1"/>
        <end position="22"/>
    </location>
</feature>
<keyword evidence="4" id="KW-0833">Ubl conjugation pathway</keyword>
<dbReference type="AlphaFoldDB" id="A0A1X6P828"/>
<evidence type="ECO:0000256" key="6">
    <source>
        <dbReference type="SAM" id="MobiDB-lite"/>
    </source>
</evidence>
<keyword evidence="9" id="KW-1185">Reference proteome</keyword>
<evidence type="ECO:0000256" key="3">
    <source>
        <dbReference type="ARBA" id="ARBA00022776"/>
    </source>
</evidence>
<feature type="compositionally biased region" description="Gly residues" evidence="6">
    <location>
        <begin position="276"/>
        <end position="286"/>
    </location>
</feature>
<dbReference type="OrthoDB" id="24948at2759"/>
<dbReference type="InterPro" id="IPR008979">
    <property type="entry name" value="Galactose-bd-like_sf"/>
</dbReference>
<evidence type="ECO:0000256" key="5">
    <source>
        <dbReference type="ARBA" id="ARBA00023306"/>
    </source>
</evidence>
<gene>
    <name evidence="8" type="ORF">BU14_0169s0006</name>
</gene>
<keyword evidence="3" id="KW-0498">Mitosis</keyword>
<evidence type="ECO:0000313" key="9">
    <source>
        <dbReference type="Proteomes" id="UP000218209"/>
    </source>
</evidence>
<accession>A0A1X6P828</accession>
<reference evidence="8 9" key="1">
    <citation type="submission" date="2017-03" db="EMBL/GenBank/DDBJ databases">
        <title>WGS assembly of Porphyra umbilicalis.</title>
        <authorList>
            <person name="Brawley S.H."/>
            <person name="Blouin N.A."/>
            <person name="Ficko-Blean E."/>
            <person name="Wheeler G.L."/>
            <person name="Lohr M."/>
            <person name="Goodson H.V."/>
            <person name="Jenkins J.W."/>
            <person name="Blaby-Haas C.E."/>
            <person name="Helliwell K.E."/>
            <person name="Chan C."/>
            <person name="Marriage T."/>
            <person name="Bhattacharya D."/>
            <person name="Klein A.S."/>
            <person name="Badis Y."/>
            <person name="Brodie J."/>
            <person name="Cao Y."/>
            <person name="Collen J."/>
            <person name="Dittami S.M."/>
            <person name="Gachon C.M."/>
            <person name="Green B.R."/>
            <person name="Karpowicz S."/>
            <person name="Kim J.W."/>
            <person name="Kudahl U."/>
            <person name="Lin S."/>
            <person name="Michel G."/>
            <person name="Mittag M."/>
            <person name="Olson B.J."/>
            <person name="Pangilinan J."/>
            <person name="Peng Y."/>
            <person name="Qiu H."/>
            <person name="Shu S."/>
            <person name="Singer J.T."/>
            <person name="Smith A.G."/>
            <person name="Sprecher B.N."/>
            <person name="Wagner V."/>
            <person name="Wang W."/>
            <person name="Wang Z.-Y."/>
            <person name="Yan J."/>
            <person name="Yarish C."/>
            <person name="Zoeuner-Riek S."/>
            <person name="Zhuang Y."/>
            <person name="Zou Y."/>
            <person name="Lindquist E.A."/>
            <person name="Grimwood J."/>
            <person name="Barry K."/>
            <person name="Rokhsar D.S."/>
            <person name="Schmutz J."/>
            <person name="Stiller J.W."/>
            <person name="Grossman A.R."/>
            <person name="Prochnik S.E."/>
        </authorList>
    </citation>
    <scope>NUCLEOTIDE SEQUENCE [LARGE SCALE GENOMIC DNA]</scope>
    <source>
        <strain evidence="8">4086291</strain>
    </source>
</reference>
<evidence type="ECO:0000256" key="1">
    <source>
        <dbReference type="ARBA" id="ARBA00006762"/>
    </source>
</evidence>
<organism evidence="8 9">
    <name type="scientific">Porphyra umbilicalis</name>
    <name type="common">Purple laver</name>
    <name type="synonym">Red alga</name>
    <dbReference type="NCBI Taxonomy" id="2786"/>
    <lineage>
        <taxon>Eukaryota</taxon>
        <taxon>Rhodophyta</taxon>
        <taxon>Bangiophyceae</taxon>
        <taxon>Bangiales</taxon>
        <taxon>Bangiaceae</taxon>
        <taxon>Porphyra</taxon>
    </lineage>
</organism>
<dbReference type="GO" id="GO:0070979">
    <property type="term" value="P:protein K11-linked ubiquitination"/>
    <property type="evidence" value="ECO:0007669"/>
    <property type="project" value="TreeGrafter"/>
</dbReference>
<dbReference type="PANTHER" id="PTHR12936:SF0">
    <property type="entry name" value="ANAPHASE-PROMOTING COMPLEX SUBUNIT 10"/>
    <property type="match status" value="1"/>
</dbReference>
<dbReference type="InterPro" id="IPR016901">
    <property type="entry name" value="APC10/Doc1"/>
</dbReference>
<dbReference type="Proteomes" id="UP000218209">
    <property type="component" value="Unassembled WGS sequence"/>
</dbReference>
<dbReference type="PANTHER" id="PTHR12936">
    <property type="entry name" value="ANAPHASE-PROMOTING COMPLEX 10"/>
    <property type="match status" value="1"/>
</dbReference>
<dbReference type="InterPro" id="IPR004939">
    <property type="entry name" value="APC_su10/DOC_dom"/>
</dbReference>
<feature type="compositionally biased region" description="Pro residues" evidence="6">
    <location>
        <begin position="75"/>
        <end position="85"/>
    </location>
</feature>
<comment type="similarity">
    <text evidence="1">Belongs to the APC10 family.</text>
</comment>
<dbReference type="Gene3D" id="2.60.120.260">
    <property type="entry name" value="Galactose-binding domain-like"/>
    <property type="match status" value="1"/>
</dbReference>
<evidence type="ECO:0000313" key="8">
    <source>
        <dbReference type="EMBL" id="OSX76905.1"/>
    </source>
</evidence>
<dbReference type="SUPFAM" id="SSF49785">
    <property type="entry name" value="Galactose-binding domain-like"/>
    <property type="match status" value="1"/>
</dbReference>
<dbReference type="GO" id="GO:0051301">
    <property type="term" value="P:cell division"/>
    <property type="evidence" value="ECO:0007669"/>
    <property type="project" value="UniProtKB-KW"/>
</dbReference>
<evidence type="ECO:0000259" key="7">
    <source>
        <dbReference type="PROSITE" id="PS51284"/>
    </source>
</evidence>
<feature type="compositionally biased region" description="Pro residues" evidence="6">
    <location>
        <begin position="40"/>
        <end position="53"/>
    </location>
</feature>
<feature type="region of interest" description="Disordered" evidence="6">
    <location>
        <begin position="1"/>
        <end position="123"/>
    </location>
</feature>
<evidence type="ECO:0000256" key="4">
    <source>
        <dbReference type="ARBA" id="ARBA00022786"/>
    </source>
</evidence>
<proteinExistence type="inferred from homology"/>
<name>A0A1X6P828_PORUM</name>
<dbReference type="GO" id="GO:0031145">
    <property type="term" value="P:anaphase-promoting complex-dependent catabolic process"/>
    <property type="evidence" value="ECO:0007669"/>
    <property type="project" value="InterPro"/>
</dbReference>
<dbReference type="Pfam" id="PF03256">
    <property type="entry name" value="ANAPC10"/>
    <property type="match status" value="1"/>
</dbReference>